<name>A0A2N0VLQ1_9BACT</name>
<dbReference type="PANTHER" id="PTHR12599">
    <property type="entry name" value="PTERIN-4-ALPHA-CARBINOLAMINE DEHYDRATASE"/>
    <property type="match status" value="1"/>
</dbReference>
<accession>A0A2N0VLQ1</accession>
<dbReference type="EC" id="4.2.1.96" evidence="4"/>
<dbReference type="InterPro" id="IPR001533">
    <property type="entry name" value="Pterin_deHydtase"/>
</dbReference>
<dbReference type="RefSeq" id="WP_101072601.1">
    <property type="nucleotide sequence ID" value="NZ_PISP01000001.1"/>
</dbReference>
<dbReference type="AlphaFoldDB" id="A0A2N0VLQ1"/>
<organism evidence="5 6">
    <name type="scientific">Rhodohalobacter barkolensis</name>
    <dbReference type="NCBI Taxonomy" id="2053187"/>
    <lineage>
        <taxon>Bacteria</taxon>
        <taxon>Pseudomonadati</taxon>
        <taxon>Balneolota</taxon>
        <taxon>Balneolia</taxon>
        <taxon>Balneolales</taxon>
        <taxon>Balneolaceae</taxon>
        <taxon>Rhodohalobacter</taxon>
    </lineage>
</organism>
<dbReference type="NCBIfam" id="NF002017">
    <property type="entry name" value="PRK00823.1-2"/>
    <property type="match status" value="1"/>
</dbReference>
<dbReference type="SUPFAM" id="SSF55248">
    <property type="entry name" value="PCD-like"/>
    <property type="match status" value="1"/>
</dbReference>
<keyword evidence="6" id="KW-1185">Reference proteome</keyword>
<gene>
    <name evidence="5" type="ORF">CWD77_06655</name>
</gene>
<comment type="similarity">
    <text evidence="2 4">Belongs to the pterin-4-alpha-carbinolamine dehydratase family.</text>
</comment>
<dbReference type="InterPro" id="IPR036428">
    <property type="entry name" value="PCD_sf"/>
</dbReference>
<reference evidence="5 6" key="1">
    <citation type="submission" date="2017-11" db="EMBL/GenBank/DDBJ databases">
        <title>Rhodohalobacter 15182 sp. nov., isolated from a salt lake.</title>
        <authorList>
            <person name="Han S."/>
        </authorList>
    </citation>
    <scope>NUCLEOTIDE SEQUENCE [LARGE SCALE GENOMIC DNA]</scope>
    <source>
        <strain evidence="5 6">15182</strain>
    </source>
</reference>
<dbReference type="Pfam" id="PF01329">
    <property type="entry name" value="Pterin_4a"/>
    <property type="match status" value="1"/>
</dbReference>
<dbReference type="Proteomes" id="UP000233398">
    <property type="component" value="Unassembled WGS sequence"/>
</dbReference>
<dbReference type="GO" id="GO:0008124">
    <property type="term" value="F:4-alpha-hydroxytetrahydrobiopterin dehydratase activity"/>
    <property type="evidence" value="ECO:0007669"/>
    <property type="project" value="UniProtKB-UniRule"/>
</dbReference>
<keyword evidence="3 4" id="KW-0456">Lyase</keyword>
<evidence type="ECO:0000256" key="4">
    <source>
        <dbReference type="HAMAP-Rule" id="MF_00434"/>
    </source>
</evidence>
<evidence type="ECO:0000256" key="3">
    <source>
        <dbReference type="ARBA" id="ARBA00023239"/>
    </source>
</evidence>
<dbReference type="EMBL" id="PISP01000001">
    <property type="protein sequence ID" value="PKD45128.1"/>
    <property type="molecule type" value="Genomic_DNA"/>
</dbReference>
<dbReference type="HAMAP" id="MF_00434">
    <property type="entry name" value="Pterin_4_alpha"/>
    <property type="match status" value="1"/>
</dbReference>
<comment type="catalytic activity">
    <reaction evidence="1 4">
        <text>(4aS,6R)-4a-hydroxy-L-erythro-5,6,7,8-tetrahydrobiopterin = (6R)-L-erythro-6,7-dihydrobiopterin + H2O</text>
        <dbReference type="Rhea" id="RHEA:11920"/>
        <dbReference type="ChEBI" id="CHEBI:15377"/>
        <dbReference type="ChEBI" id="CHEBI:15642"/>
        <dbReference type="ChEBI" id="CHEBI:43120"/>
        <dbReference type="EC" id="4.2.1.96"/>
    </reaction>
</comment>
<comment type="caution">
    <text evidence="5">The sequence shown here is derived from an EMBL/GenBank/DDBJ whole genome shotgun (WGS) entry which is preliminary data.</text>
</comment>
<dbReference type="GO" id="GO:0006729">
    <property type="term" value="P:tetrahydrobiopterin biosynthetic process"/>
    <property type="evidence" value="ECO:0007669"/>
    <property type="project" value="InterPro"/>
</dbReference>
<dbReference type="PANTHER" id="PTHR12599:SF0">
    <property type="entry name" value="PTERIN-4-ALPHA-CARBINOLAMINE DEHYDRATASE"/>
    <property type="match status" value="1"/>
</dbReference>
<sequence length="96" mass="11176">MKPLTTEEVESQLKELDNWNFEDNQIKKDFSFDNFKEALAFMVKVGFEAEDLGHHPNWSNVYNSVSIKLNTHDADNKVTKKDIQLAKAIDKIYKNN</sequence>
<evidence type="ECO:0000313" key="6">
    <source>
        <dbReference type="Proteomes" id="UP000233398"/>
    </source>
</evidence>
<dbReference type="OrthoDB" id="9794987at2"/>
<protein>
    <recommendedName>
        <fullName evidence="4">Putative pterin-4-alpha-carbinolamine dehydratase</fullName>
        <shortName evidence="4">PHS</shortName>
        <ecNumber evidence="4">4.2.1.96</ecNumber>
    </recommendedName>
    <alternativeName>
        <fullName evidence="4">4-alpha-hydroxy-tetrahydropterin dehydratase</fullName>
    </alternativeName>
    <alternativeName>
        <fullName evidence="4">Pterin carbinolamine dehydratase</fullName>
        <shortName evidence="4">PCD</shortName>
    </alternativeName>
</protein>
<evidence type="ECO:0000313" key="5">
    <source>
        <dbReference type="EMBL" id="PKD45128.1"/>
    </source>
</evidence>
<evidence type="ECO:0000256" key="1">
    <source>
        <dbReference type="ARBA" id="ARBA00001554"/>
    </source>
</evidence>
<proteinExistence type="inferred from homology"/>
<evidence type="ECO:0000256" key="2">
    <source>
        <dbReference type="ARBA" id="ARBA00006472"/>
    </source>
</evidence>
<dbReference type="NCBIfam" id="NF002018">
    <property type="entry name" value="PRK00823.1-3"/>
    <property type="match status" value="1"/>
</dbReference>
<dbReference type="Gene3D" id="3.30.1360.20">
    <property type="entry name" value="Transcriptional coactivator/pterin dehydratase"/>
    <property type="match status" value="1"/>
</dbReference>